<name>D8LTT4_ECTSI</name>
<gene>
    <name evidence="3" type="ORF">Esi_0009_0154</name>
</gene>
<keyword evidence="4" id="KW-1185">Reference proteome</keyword>
<protein>
    <submittedName>
        <fullName evidence="3">Uncharacterized protein</fullName>
    </submittedName>
</protein>
<evidence type="ECO:0000256" key="1">
    <source>
        <dbReference type="SAM" id="Coils"/>
    </source>
</evidence>
<reference evidence="3 4" key="1">
    <citation type="journal article" date="2010" name="Nature">
        <title>The Ectocarpus genome and the independent evolution of multicellularity in brown algae.</title>
        <authorList>
            <person name="Cock J.M."/>
            <person name="Sterck L."/>
            <person name="Rouze P."/>
            <person name="Scornet D."/>
            <person name="Allen A.E."/>
            <person name="Amoutzias G."/>
            <person name="Anthouard V."/>
            <person name="Artiguenave F."/>
            <person name="Aury J.M."/>
            <person name="Badger J.H."/>
            <person name="Beszteri B."/>
            <person name="Billiau K."/>
            <person name="Bonnet E."/>
            <person name="Bothwell J.H."/>
            <person name="Bowler C."/>
            <person name="Boyen C."/>
            <person name="Brownlee C."/>
            <person name="Carrano C.J."/>
            <person name="Charrier B."/>
            <person name="Cho G.Y."/>
            <person name="Coelho S.M."/>
            <person name="Collen J."/>
            <person name="Corre E."/>
            <person name="Da Silva C."/>
            <person name="Delage L."/>
            <person name="Delaroque N."/>
            <person name="Dittami S.M."/>
            <person name="Doulbeau S."/>
            <person name="Elias M."/>
            <person name="Farnham G."/>
            <person name="Gachon C.M."/>
            <person name="Gschloessl B."/>
            <person name="Heesch S."/>
            <person name="Jabbari K."/>
            <person name="Jubin C."/>
            <person name="Kawai H."/>
            <person name="Kimura K."/>
            <person name="Kloareg B."/>
            <person name="Kupper F.C."/>
            <person name="Lang D."/>
            <person name="Le Bail A."/>
            <person name="Leblanc C."/>
            <person name="Lerouge P."/>
            <person name="Lohr M."/>
            <person name="Lopez P.J."/>
            <person name="Martens C."/>
            <person name="Maumus F."/>
            <person name="Michel G."/>
            <person name="Miranda-Saavedra D."/>
            <person name="Morales J."/>
            <person name="Moreau H."/>
            <person name="Motomura T."/>
            <person name="Nagasato C."/>
            <person name="Napoli C.A."/>
            <person name="Nelson D.R."/>
            <person name="Nyvall-Collen P."/>
            <person name="Peters A.F."/>
            <person name="Pommier C."/>
            <person name="Potin P."/>
            <person name="Poulain J."/>
            <person name="Quesneville H."/>
            <person name="Read B."/>
            <person name="Rensing S.A."/>
            <person name="Ritter A."/>
            <person name="Rousvoal S."/>
            <person name="Samanta M."/>
            <person name="Samson G."/>
            <person name="Schroeder D.C."/>
            <person name="Segurens B."/>
            <person name="Strittmatter M."/>
            <person name="Tonon T."/>
            <person name="Tregear J.W."/>
            <person name="Valentin K."/>
            <person name="von Dassow P."/>
            <person name="Yamagishi T."/>
            <person name="Van de Peer Y."/>
            <person name="Wincker P."/>
        </authorList>
    </citation>
    <scope>NUCLEOTIDE SEQUENCE [LARGE SCALE GENOMIC DNA]</scope>
    <source>
        <strain evidence="4">Ec32 / CCAP1310/4</strain>
    </source>
</reference>
<evidence type="ECO:0000313" key="4">
    <source>
        <dbReference type="Proteomes" id="UP000002630"/>
    </source>
</evidence>
<accession>D8LTT4</accession>
<evidence type="ECO:0000313" key="3">
    <source>
        <dbReference type="EMBL" id="CBN73981.1"/>
    </source>
</evidence>
<dbReference type="InParanoid" id="D8LTT4"/>
<evidence type="ECO:0000256" key="2">
    <source>
        <dbReference type="SAM" id="MobiDB-lite"/>
    </source>
</evidence>
<dbReference type="EMBL" id="FN649732">
    <property type="protein sequence ID" value="CBN73981.1"/>
    <property type="molecule type" value="Genomic_DNA"/>
</dbReference>
<keyword evidence="1" id="KW-0175">Coiled coil</keyword>
<feature type="coiled-coil region" evidence="1">
    <location>
        <begin position="43"/>
        <end position="84"/>
    </location>
</feature>
<proteinExistence type="predicted"/>
<sequence length="184" mass="20311">MAAEQAVAAAARKTPPQQADQPGGMTSKLMTAELTLADTEACLVEVQGELLSERENNDRLKEKAKALEEALKTCKKGREEAVQQVSKQGEVKITALKARLRLAEHARAKDEKRWSSRVAGLESEREQASCLAEGLEKILVKEKSAASRKEARLRTLFRRLDFLDSAEQGTVDDDPNSYAYSPPE</sequence>
<dbReference type="OrthoDB" id="10459944at2759"/>
<dbReference type="EMBL" id="FN649137">
    <property type="protein sequence ID" value="CBN73981.1"/>
    <property type="molecule type" value="Genomic_DNA"/>
</dbReference>
<dbReference type="Proteomes" id="UP000002630">
    <property type="component" value="Linkage Group LG07"/>
</dbReference>
<feature type="compositionally biased region" description="Low complexity" evidence="2">
    <location>
        <begin position="1"/>
        <end position="11"/>
    </location>
</feature>
<feature type="region of interest" description="Disordered" evidence="2">
    <location>
        <begin position="1"/>
        <end position="25"/>
    </location>
</feature>
<dbReference type="AlphaFoldDB" id="D8LTT4"/>
<organism evidence="3 4">
    <name type="scientific">Ectocarpus siliculosus</name>
    <name type="common">Brown alga</name>
    <name type="synonym">Conferva siliculosa</name>
    <dbReference type="NCBI Taxonomy" id="2880"/>
    <lineage>
        <taxon>Eukaryota</taxon>
        <taxon>Sar</taxon>
        <taxon>Stramenopiles</taxon>
        <taxon>Ochrophyta</taxon>
        <taxon>PX clade</taxon>
        <taxon>Phaeophyceae</taxon>
        <taxon>Ectocarpales</taxon>
        <taxon>Ectocarpaceae</taxon>
        <taxon>Ectocarpus</taxon>
    </lineage>
</organism>